<protein>
    <submittedName>
        <fullName evidence="1">Uncharacterized protein</fullName>
    </submittedName>
</protein>
<proteinExistence type="predicted"/>
<sequence>MPNPLFGRSAPVDSAVIRHHLDRYKTRLVVFDYHDPHRLLSLKSYASEGYLQTKRSLRHKVICTLLGDETQLTEHPLADMRLYRGL</sequence>
<dbReference type="AlphaFoldDB" id="A0A2T0RIG0"/>
<evidence type="ECO:0000313" key="2">
    <source>
        <dbReference type="Proteomes" id="UP000238375"/>
    </source>
</evidence>
<dbReference type="Proteomes" id="UP000238375">
    <property type="component" value="Unassembled WGS sequence"/>
</dbReference>
<dbReference type="RefSeq" id="WP_106141052.1">
    <property type="nucleotide sequence ID" value="NZ_PVTE01000054.1"/>
</dbReference>
<organism evidence="1 2">
    <name type="scientific">Spirosoma oryzae</name>
    <dbReference type="NCBI Taxonomy" id="1469603"/>
    <lineage>
        <taxon>Bacteria</taxon>
        <taxon>Pseudomonadati</taxon>
        <taxon>Bacteroidota</taxon>
        <taxon>Cytophagia</taxon>
        <taxon>Cytophagales</taxon>
        <taxon>Cytophagaceae</taxon>
        <taxon>Spirosoma</taxon>
    </lineage>
</organism>
<comment type="caution">
    <text evidence="1">The sequence shown here is derived from an EMBL/GenBank/DDBJ whole genome shotgun (WGS) entry which is preliminary data.</text>
</comment>
<name>A0A2T0RIG0_9BACT</name>
<evidence type="ECO:0000313" key="1">
    <source>
        <dbReference type="EMBL" id="PRY20996.1"/>
    </source>
</evidence>
<dbReference type="EMBL" id="PVTE01000054">
    <property type="protein sequence ID" value="PRY20996.1"/>
    <property type="molecule type" value="Genomic_DNA"/>
</dbReference>
<reference evidence="1 2" key="1">
    <citation type="submission" date="2018-03" db="EMBL/GenBank/DDBJ databases">
        <title>Genomic Encyclopedia of Archaeal and Bacterial Type Strains, Phase II (KMG-II): from individual species to whole genera.</title>
        <authorList>
            <person name="Goeker M."/>
        </authorList>
    </citation>
    <scope>NUCLEOTIDE SEQUENCE [LARGE SCALE GENOMIC DNA]</scope>
    <source>
        <strain evidence="1 2">DSM 28354</strain>
    </source>
</reference>
<keyword evidence="2" id="KW-1185">Reference proteome</keyword>
<gene>
    <name evidence="1" type="ORF">CLV58_1548</name>
</gene>
<accession>A0A2T0RIG0</accession>